<dbReference type="GO" id="GO:0003887">
    <property type="term" value="F:DNA-directed DNA polymerase activity"/>
    <property type="evidence" value="ECO:0007669"/>
    <property type="project" value="UniProtKB-KW"/>
</dbReference>
<dbReference type="Gene3D" id="3.30.420.10">
    <property type="entry name" value="Ribonuclease H-like superfamily/Ribonuclease H"/>
    <property type="match status" value="1"/>
</dbReference>
<dbReference type="GO" id="GO:0005634">
    <property type="term" value="C:nucleus"/>
    <property type="evidence" value="ECO:0007669"/>
    <property type="project" value="UniProtKB-ARBA"/>
</dbReference>
<keyword evidence="11" id="KW-0378">Hydrolase</keyword>
<keyword evidence="5" id="KW-0645">Protease</keyword>
<dbReference type="PANTHER" id="PTHR42648:SF11">
    <property type="entry name" value="TRANSPOSON TY4-P GAG-POL POLYPROTEIN"/>
    <property type="match status" value="1"/>
</dbReference>
<dbReference type="InterPro" id="IPR001878">
    <property type="entry name" value="Znf_CCHC"/>
</dbReference>
<comment type="catalytic activity">
    <reaction evidence="21">
        <text>DNA(n) + a 2'-deoxyribonucleoside 5'-triphosphate = DNA(n+1) + diphosphate</text>
        <dbReference type="Rhea" id="RHEA:22508"/>
        <dbReference type="Rhea" id="RHEA-COMP:17339"/>
        <dbReference type="Rhea" id="RHEA-COMP:17340"/>
        <dbReference type="ChEBI" id="CHEBI:33019"/>
        <dbReference type="ChEBI" id="CHEBI:61560"/>
        <dbReference type="ChEBI" id="CHEBI:173112"/>
        <dbReference type="EC" id="2.7.7.7"/>
    </reaction>
</comment>
<evidence type="ECO:0000256" key="22">
    <source>
        <dbReference type="PROSITE-ProRule" id="PRU00047"/>
    </source>
</evidence>
<dbReference type="GO" id="GO:0032196">
    <property type="term" value="P:transposition"/>
    <property type="evidence" value="ECO:0007669"/>
    <property type="project" value="UniProtKB-KW"/>
</dbReference>
<dbReference type="InterPro" id="IPR012337">
    <property type="entry name" value="RNaseH-like_sf"/>
</dbReference>
<evidence type="ECO:0000256" key="11">
    <source>
        <dbReference type="ARBA" id="ARBA00022801"/>
    </source>
</evidence>
<evidence type="ECO:0000256" key="17">
    <source>
        <dbReference type="ARBA" id="ARBA00022932"/>
    </source>
</evidence>
<keyword evidence="16" id="KW-0695">RNA-directed DNA polymerase</keyword>
<feature type="compositionally biased region" description="Basic and acidic residues" evidence="23">
    <location>
        <begin position="225"/>
        <end position="235"/>
    </location>
</feature>
<dbReference type="PROSITE" id="PS50994">
    <property type="entry name" value="INTEGRASE"/>
    <property type="match status" value="1"/>
</dbReference>
<keyword evidence="17" id="KW-0808">Transferase</keyword>
<gene>
    <name evidence="26" type="ORF">TRAPUB_11800</name>
</gene>
<dbReference type="SUPFAM" id="SSF57756">
    <property type="entry name" value="Retrovirus zinc finger-like domains"/>
    <property type="match status" value="1"/>
</dbReference>
<keyword evidence="8" id="KW-0479">Metal-binding</keyword>
<keyword evidence="22" id="KW-0863">Zinc-finger</keyword>
<dbReference type="SUPFAM" id="SSF53098">
    <property type="entry name" value="Ribonuclease H-like"/>
    <property type="match status" value="1"/>
</dbReference>
<keyword evidence="15" id="KW-0229">DNA integration</keyword>
<comment type="caution">
    <text evidence="26">The sequence shown here is derived from an EMBL/GenBank/DDBJ whole genome shotgun (WGS) entry which is preliminary data.</text>
</comment>
<dbReference type="GO" id="GO:0006508">
    <property type="term" value="P:proteolysis"/>
    <property type="evidence" value="ECO:0007669"/>
    <property type="project" value="UniProtKB-KW"/>
</dbReference>
<dbReference type="STRING" id="154538.A0A1M2VVQ4"/>
<dbReference type="Pfam" id="PF13976">
    <property type="entry name" value="gag_pre-integrs"/>
    <property type="match status" value="1"/>
</dbReference>
<keyword evidence="4" id="KW-0507">mRNA processing</keyword>
<evidence type="ECO:0000256" key="1">
    <source>
        <dbReference type="ARBA" id="ARBA00002180"/>
    </source>
</evidence>
<evidence type="ECO:0000259" key="24">
    <source>
        <dbReference type="PROSITE" id="PS50158"/>
    </source>
</evidence>
<feature type="compositionally biased region" description="Polar residues" evidence="23">
    <location>
        <begin position="363"/>
        <end position="374"/>
    </location>
</feature>
<comment type="function">
    <text evidence="1">The aspartyl protease (PR) mediates the proteolytic cleavages of the Gag and Gag-Pol polyproteins after assembly of the VLP.</text>
</comment>
<keyword evidence="6" id="KW-0548">Nucleotidyltransferase</keyword>
<evidence type="ECO:0000256" key="4">
    <source>
        <dbReference type="ARBA" id="ARBA00022664"/>
    </source>
</evidence>
<sequence length="748" mass="81078">MTSTSSPSLSDFISGVEKLDSKGTNWLLFEQQFKIAVKQKEVWDHFDGSSVRPTPAAATPTAAETASIAAWDKKENFALYLLTLKIAAPTYAKHKRKGNVAKVWTAIVAEFTSKSLLARSNLRRDFLNMRYNSSQDLHSEIERLQLAYENLLTYDVTISDTEYASVIINFLPDSLSAFISQLSAQMKLHSRLMPTTADDASSADKPAIEPDFMIELVLEEWDRRHDEKKGKKSKDTGVAASAVSSEKPKWKGRGKGPQRPVGVCWNCGGKGHREAACPSPKSDSSKGKGNARGNDPKPAAGAANVVIASSARIEEIQATAHGPGYAGAWSASLSGSLAVSGDLDNASDDDLDARSSAGDSDYSDLTETSNTDSLPSLCTVTASAVSDTDNDTDVPPPARVSMPERMRNVEDWVLNATASEPMPQPTSASAAIVPDAAAAAANQAVDLYDSGATHHMSPYREDFASFTATADKKLSAANQQHFHAKGVGKMVIPVPNTPNADSQITLTDVLYTPALGFNLISVGRIDDAGCSATFAGGQCVILDAHGTTIGRVPKTRGLYVVVREREPPAANTATDTVEELTEDEAHRRFGHIAIRSIRELVANGFITGVKLTKSSKTTPCEACVRAKSTRKPVPDERQGQRAEDLGEEIHSDTWGPARVVTIGGRKYYISFTDDKTRFSTLYLLRSKSEAFDSFKAFEAWLERHHGARICFLNIDRGGEYLSNEFKDYLEQHGIEYKLSVHDTSEEAG</sequence>
<evidence type="ECO:0000256" key="15">
    <source>
        <dbReference type="ARBA" id="ARBA00022908"/>
    </source>
</evidence>
<evidence type="ECO:0000256" key="2">
    <source>
        <dbReference type="ARBA" id="ARBA00022578"/>
    </source>
</evidence>
<evidence type="ECO:0000313" key="26">
    <source>
        <dbReference type="EMBL" id="OJT11681.1"/>
    </source>
</evidence>
<keyword evidence="3" id="KW-1188">Viral release from host cell</keyword>
<keyword evidence="12" id="KW-0067">ATP-binding</keyword>
<dbReference type="GO" id="GO:0004519">
    <property type="term" value="F:endonuclease activity"/>
    <property type="evidence" value="ECO:0007669"/>
    <property type="project" value="UniProtKB-KW"/>
</dbReference>
<evidence type="ECO:0000256" key="9">
    <source>
        <dbReference type="ARBA" id="ARBA00022741"/>
    </source>
</evidence>
<dbReference type="PROSITE" id="PS50158">
    <property type="entry name" value="ZF_CCHC"/>
    <property type="match status" value="1"/>
</dbReference>
<keyword evidence="2" id="KW-0815">Transposition</keyword>
<dbReference type="GO" id="GO:0008233">
    <property type="term" value="F:peptidase activity"/>
    <property type="evidence" value="ECO:0007669"/>
    <property type="project" value="UniProtKB-KW"/>
</dbReference>
<evidence type="ECO:0000256" key="8">
    <source>
        <dbReference type="ARBA" id="ARBA00022723"/>
    </source>
</evidence>
<name>A0A1M2VVQ4_TRAPU</name>
<dbReference type="SMART" id="SM00343">
    <property type="entry name" value="ZnF_C2HC"/>
    <property type="match status" value="1"/>
</dbReference>
<dbReference type="GO" id="GO:0003964">
    <property type="term" value="F:RNA-directed DNA polymerase activity"/>
    <property type="evidence" value="ECO:0007669"/>
    <property type="project" value="UniProtKB-KW"/>
</dbReference>
<keyword evidence="10" id="KW-0255">Endonuclease</keyword>
<evidence type="ECO:0000313" key="27">
    <source>
        <dbReference type="Proteomes" id="UP000184267"/>
    </source>
</evidence>
<evidence type="ECO:0000256" key="16">
    <source>
        <dbReference type="ARBA" id="ARBA00022918"/>
    </source>
</evidence>
<dbReference type="EMBL" id="MNAD01000591">
    <property type="protein sequence ID" value="OJT11681.1"/>
    <property type="molecule type" value="Genomic_DNA"/>
</dbReference>
<dbReference type="GO" id="GO:0003723">
    <property type="term" value="F:RNA binding"/>
    <property type="evidence" value="ECO:0007669"/>
    <property type="project" value="UniProtKB-KW"/>
</dbReference>
<evidence type="ECO:0000256" key="18">
    <source>
        <dbReference type="ARBA" id="ARBA00023113"/>
    </source>
</evidence>
<keyword evidence="14" id="KW-0694">RNA-binding</keyword>
<comment type="catalytic activity">
    <reaction evidence="20">
        <text>DNA(n) + a 2'-deoxyribonucleoside 5'-triphosphate = DNA(n+1) + diphosphate</text>
        <dbReference type="Rhea" id="RHEA:22508"/>
        <dbReference type="Rhea" id="RHEA-COMP:17339"/>
        <dbReference type="Rhea" id="RHEA-COMP:17340"/>
        <dbReference type="ChEBI" id="CHEBI:33019"/>
        <dbReference type="ChEBI" id="CHEBI:61560"/>
        <dbReference type="ChEBI" id="CHEBI:173112"/>
        <dbReference type="EC" id="2.7.7.49"/>
    </reaction>
</comment>
<dbReference type="GO" id="GO:0015074">
    <property type="term" value="P:DNA integration"/>
    <property type="evidence" value="ECO:0007669"/>
    <property type="project" value="UniProtKB-KW"/>
</dbReference>
<feature type="domain" description="Integrase catalytic" evidence="25">
    <location>
        <begin position="630"/>
        <end position="748"/>
    </location>
</feature>
<evidence type="ECO:0000256" key="20">
    <source>
        <dbReference type="ARBA" id="ARBA00048173"/>
    </source>
</evidence>
<reference evidence="26 27" key="1">
    <citation type="submission" date="2016-10" db="EMBL/GenBank/DDBJ databases">
        <title>Genome sequence of the basidiomycete white-rot fungus Trametes pubescens.</title>
        <authorList>
            <person name="Makela M.R."/>
            <person name="Granchi Z."/>
            <person name="Peng M."/>
            <person name="De Vries R.P."/>
            <person name="Grigoriev I."/>
            <person name="Riley R."/>
            <person name="Hilden K."/>
        </authorList>
    </citation>
    <scope>NUCLEOTIDE SEQUENCE [LARGE SCALE GENOMIC DNA]</scope>
    <source>
        <strain evidence="26 27">FBCC735</strain>
    </source>
</reference>
<evidence type="ECO:0000256" key="5">
    <source>
        <dbReference type="ARBA" id="ARBA00022670"/>
    </source>
</evidence>
<keyword evidence="18" id="KW-0917">Virion maturation</keyword>
<dbReference type="AlphaFoldDB" id="A0A1M2VVQ4"/>
<dbReference type="PANTHER" id="PTHR42648">
    <property type="entry name" value="TRANSPOSASE, PUTATIVE-RELATED"/>
    <property type="match status" value="1"/>
</dbReference>
<dbReference type="GO" id="GO:0005524">
    <property type="term" value="F:ATP binding"/>
    <property type="evidence" value="ECO:0007669"/>
    <property type="project" value="UniProtKB-KW"/>
</dbReference>
<evidence type="ECO:0000256" key="3">
    <source>
        <dbReference type="ARBA" id="ARBA00022612"/>
    </source>
</evidence>
<keyword evidence="19" id="KW-0233">DNA recombination</keyword>
<evidence type="ECO:0000256" key="14">
    <source>
        <dbReference type="ARBA" id="ARBA00022884"/>
    </source>
</evidence>
<dbReference type="Proteomes" id="UP000184267">
    <property type="component" value="Unassembled WGS sequence"/>
</dbReference>
<dbReference type="InterPro" id="IPR036875">
    <property type="entry name" value="Znf_CCHC_sf"/>
</dbReference>
<keyword evidence="22" id="KW-0862">Zinc</keyword>
<dbReference type="GO" id="GO:0006310">
    <property type="term" value="P:DNA recombination"/>
    <property type="evidence" value="ECO:0007669"/>
    <property type="project" value="UniProtKB-KW"/>
</dbReference>
<dbReference type="InterPro" id="IPR054722">
    <property type="entry name" value="PolX-like_BBD"/>
</dbReference>
<keyword evidence="27" id="KW-1185">Reference proteome</keyword>
<proteinExistence type="predicted"/>
<evidence type="ECO:0000256" key="13">
    <source>
        <dbReference type="ARBA" id="ARBA00022842"/>
    </source>
</evidence>
<evidence type="ECO:0000256" key="12">
    <source>
        <dbReference type="ARBA" id="ARBA00022840"/>
    </source>
</evidence>
<dbReference type="InterPro" id="IPR025724">
    <property type="entry name" value="GAG-pre-integrase_dom"/>
</dbReference>
<keyword evidence="9" id="KW-0547">Nucleotide-binding</keyword>
<organism evidence="26 27">
    <name type="scientific">Trametes pubescens</name>
    <name type="common">White-rot fungus</name>
    <dbReference type="NCBI Taxonomy" id="154538"/>
    <lineage>
        <taxon>Eukaryota</taxon>
        <taxon>Fungi</taxon>
        <taxon>Dikarya</taxon>
        <taxon>Basidiomycota</taxon>
        <taxon>Agaricomycotina</taxon>
        <taxon>Agaricomycetes</taxon>
        <taxon>Polyporales</taxon>
        <taxon>Polyporaceae</taxon>
        <taxon>Trametes</taxon>
    </lineage>
</organism>
<dbReference type="GO" id="GO:0006397">
    <property type="term" value="P:mRNA processing"/>
    <property type="evidence" value="ECO:0007669"/>
    <property type="project" value="UniProtKB-KW"/>
</dbReference>
<keyword evidence="17" id="KW-0239">DNA-directed DNA polymerase</keyword>
<evidence type="ECO:0000256" key="23">
    <source>
        <dbReference type="SAM" id="MobiDB-lite"/>
    </source>
</evidence>
<evidence type="ECO:0000259" key="25">
    <source>
        <dbReference type="PROSITE" id="PS50994"/>
    </source>
</evidence>
<dbReference type="InterPro" id="IPR036397">
    <property type="entry name" value="RNaseH_sf"/>
</dbReference>
<evidence type="ECO:0000256" key="19">
    <source>
        <dbReference type="ARBA" id="ARBA00023172"/>
    </source>
</evidence>
<feature type="non-terminal residue" evidence="26">
    <location>
        <position position="748"/>
    </location>
</feature>
<protein>
    <submittedName>
        <fullName evidence="26">Retrovirus-related Pol polyprotein from transposon TNT 1-94</fullName>
    </submittedName>
</protein>
<dbReference type="OrthoDB" id="3263038at2759"/>
<keyword evidence="13" id="KW-0460">Magnesium</keyword>
<evidence type="ECO:0000256" key="10">
    <source>
        <dbReference type="ARBA" id="ARBA00022759"/>
    </source>
</evidence>
<feature type="domain" description="CCHC-type" evidence="24">
    <location>
        <begin position="264"/>
        <end position="279"/>
    </location>
</feature>
<dbReference type="GO" id="GO:0008270">
    <property type="term" value="F:zinc ion binding"/>
    <property type="evidence" value="ECO:0007669"/>
    <property type="project" value="UniProtKB-KW"/>
</dbReference>
<dbReference type="Pfam" id="PF14223">
    <property type="entry name" value="Retrotran_gag_2"/>
    <property type="match status" value="1"/>
</dbReference>
<dbReference type="InterPro" id="IPR001584">
    <property type="entry name" value="Integrase_cat-core"/>
</dbReference>
<dbReference type="InterPro" id="IPR039537">
    <property type="entry name" value="Retrotran_Ty1/copia-like"/>
</dbReference>
<dbReference type="Pfam" id="PF22936">
    <property type="entry name" value="Pol_BBD"/>
    <property type="match status" value="1"/>
</dbReference>
<accession>A0A1M2VVQ4</accession>
<evidence type="ECO:0000256" key="6">
    <source>
        <dbReference type="ARBA" id="ARBA00022695"/>
    </source>
</evidence>
<dbReference type="OMA" id="HIAICVI"/>
<feature type="region of interest" description="Disordered" evidence="23">
    <location>
        <begin position="225"/>
        <end position="300"/>
    </location>
</feature>
<evidence type="ECO:0000256" key="21">
    <source>
        <dbReference type="ARBA" id="ARBA00049244"/>
    </source>
</evidence>
<feature type="region of interest" description="Disordered" evidence="23">
    <location>
        <begin position="349"/>
        <end position="374"/>
    </location>
</feature>
<evidence type="ECO:0000256" key="7">
    <source>
        <dbReference type="ARBA" id="ARBA00022722"/>
    </source>
</evidence>
<keyword evidence="7" id="KW-0540">Nuclease</keyword>